<accession>A0A3B0RFS0</accession>
<dbReference type="Pfam" id="PF07977">
    <property type="entry name" value="FabA"/>
    <property type="match status" value="1"/>
</dbReference>
<dbReference type="EC" id="4.2.1.59" evidence="2"/>
<evidence type="ECO:0000256" key="1">
    <source>
        <dbReference type="ARBA" id="ARBA00023239"/>
    </source>
</evidence>
<evidence type="ECO:0000313" key="2">
    <source>
        <dbReference type="EMBL" id="VAV90849.1"/>
    </source>
</evidence>
<sequence>HEGKLVYFMSIDKARFRKPVVPGDVVHFPVKQTQKRSRVWKFQAKALVDDKVVAEAEISAMLMSKPES</sequence>
<dbReference type="EMBL" id="UOEC01000085">
    <property type="protein sequence ID" value="VAV90849.1"/>
    <property type="molecule type" value="Genomic_DNA"/>
</dbReference>
<dbReference type="PANTHER" id="PTHR30272">
    <property type="entry name" value="3-HYDROXYACYL-[ACYL-CARRIER-PROTEIN] DEHYDRATASE"/>
    <property type="match status" value="1"/>
</dbReference>
<dbReference type="Gene3D" id="3.10.129.10">
    <property type="entry name" value="Hotdog Thioesterase"/>
    <property type="match status" value="1"/>
</dbReference>
<proteinExistence type="predicted"/>
<dbReference type="AlphaFoldDB" id="A0A3B0RFS0"/>
<keyword evidence="1 2" id="KW-0456">Lyase</keyword>
<reference evidence="2" key="1">
    <citation type="submission" date="2018-06" db="EMBL/GenBank/DDBJ databases">
        <authorList>
            <person name="Zhirakovskaya E."/>
        </authorList>
    </citation>
    <scope>NUCLEOTIDE SEQUENCE</scope>
</reference>
<dbReference type="GO" id="GO:0019171">
    <property type="term" value="F:(3R)-hydroxyacyl-[acyl-carrier-protein] dehydratase activity"/>
    <property type="evidence" value="ECO:0007669"/>
    <property type="project" value="UniProtKB-EC"/>
</dbReference>
<protein>
    <submittedName>
        <fullName evidence="2">3-hydroxyacyl-[acyl-carrier-protein] dehydratase, FabZ form</fullName>
        <ecNumber evidence="2">4.2.1.59</ecNumber>
    </submittedName>
</protein>
<dbReference type="InterPro" id="IPR013114">
    <property type="entry name" value="FabA_FabZ"/>
</dbReference>
<feature type="non-terminal residue" evidence="2">
    <location>
        <position position="1"/>
    </location>
</feature>
<gene>
    <name evidence="2" type="ORF">MNBD_ALPHA08-2469</name>
</gene>
<dbReference type="SUPFAM" id="SSF54637">
    <property type="entry name" value="Thioesterase/thiol ester dehydrase-isomerase"/>
    <property type="match status" value="1"/>
</dbReference>
<dbReference type="PANTHER" id="PTHR30272:SF1">
    <property type="entry name" value="3-HYDROXYACYL-[ACYL-CARRIER-PROTEIN] DEHYDRATASE"/>
    <property type="match status" value="1"/>
</dbReference>
<name>A0A3B0RFS0_9ZZZZ</name>
<organism evidence="2">
    <name type="scientific">hydrothermal vent metagenome</name>
    <dbReference type="NCBI Taxonomy" id="652676"/>
    <lineage>
        <taxon>unclassified sequences</taxon>
        <taxon>metagenomes</taxon>
        <taxon>ecological metagenomes</taxon>
    </lineage>
</organism>
<dbReference type="InterPro" id="IPR029069">
    <property type="entry name" value="HotDog_dom_sf"/>
</dbReference>